<evidence type="ECO:0000313" key="2">
    <source>
        <dbReference type="EMBL" id="GAA0375376.1"/>
    </source>
</evidence>
<feature type="transmembrane region" description="Helical" evidence="1">
    <location>
        <begin position="150"/>
        <end position="170"/>
    </location>
</feature>
<dbReference type="Pfam" id="PF06197">
    <property type="entry name" value="DUF998"/>
    <property type="match status" value="1"/>
</dbReference>
<accession>A0ABN0XX92</accession>
<name>A0ABN0XX92_9ALTE</name>
<organism evidence="2 3">
    <name type="scientific">Bowmanella denitrificans</name>
    <dbReference type="NCBI Taxonomy" id="366582"/>
    <lineage>
        <taxon>Bacteria</taxon>
        <taxon>Pseudomonadati</taxon>
        <taxon>Pseudomonadota</taxon>
        <taxon>Gammaproteobacteria</taxon>
        <taxon>Alteromonadales</taxon>
        <taxon>Alteromonadaceae</taxon>
        <taxon>Bowmanella</taxon>
    </lineage>
</organism>
<dbReference type="EMBL" id="BAAAEI010000031">
    <property type="protein sequence ID" value="GAA0375376.1"/>
    <property type="molecule type" value="Genomic_DNA"/>
</dbReference>
<feature type="transmembrane region" description="Helical" evidence="1">
    <location>
        <begin position="119"/>
        <end position="138"/>
    </location>
</feature>
<feature type="transmembrane region" description="Helical" evidence="1">
    <location>
        <begin position="78"/>
        <end position="99"/>
    </location>
</feature>
<protein>
    <recommendedName>
        <fullName evidence="4">DUF998 domain-containing protein</fullName>
    </recommendedName>
</protein>
<dbReference type="InterPro" id="IPR009339">
    <property type="entry name" value="DUF998"/>
</dbReference>
<sequence length="201" mass="22023">MEILALSGLLACLWMCFGVALAANFYPGYSHRRQFCSELGAAGSPTQKLSPRLNNYPLGFLFILFGLYILLLPDGAAALQWMGVMIVLHGLATWVAGWFPMDADPYTLSPSLHCNIHSYAGLLMLLSLLVAPLLSFLLPANGYLPGEFKWFSLLCVIANVLFSVTLAKAYKAKTQPGLHQRLSYGAQLLWLGGLSLQLWQG</sequence>
<evidence type="ECO:0008006" key="4">
    <source>
        <dbReference type="Google" id="ProtNLM"/>
    </source>
</evidence>
<reference evidence="2 3" key="1">
    <citation type="journal article" date="2019" name="Int. J. Syst. Evol. Microbiol.">
        <title>The Global Catalogue of Microorganisms (GCM) 10K type strain sequencing project: providing services to taxonomists for standard genome sequencing and annotation.</title>
        <authorList>
            <consortium name="The Broad Institute Genomics Platform"/>
            <consortium name="The Broad Institute Genome Sequencing Center for Infectious Disease"/>
            <person name="Wu L."/>
            <person name="Ma J."/>
        </authorList>
    </citation>
    <scope>NUCLEOTIDE SEQUENCE [LARGE SCALE GENOMIC DNA]</scope>
    <source>
        <strain evidence="2 3">JCM 13378</strain>
    </source>
</reference>
<evidence type="ECO:0000313" key="3">
    <source>
        <dbReference type="Proteomes" id="UP001501757"/>
    </source>
</evidence>
<keyword evidence="1" id="KW-0812">Transmembrane</keyword>
<proteinExistence type="predicted"/>
<dbReference type="Proteomes" id="UP001501757">
    <property type="component" value="Unassembled WGS sequence"/>
</dbReference>
<comment type="caution">
    <text evidence="2">The sequence shown here is derived from an EMBL/GenBank/DDBJ whole genome shotgun (WGS) entry which is preliminary data.</text>
</comment>
<evidence type="ECO:0000256" key="1">
    <source>
        <dbReference type="SAM" id="Phobius"/>
    </source>
</evidence>
<feature type="transmembrane region" description="Helical" evidence="1">
    <location>
        <begin position="53"/>
        <end position="71"/>
    </location>
</feature>
<keyword evidence="1" id="KW-1133">Transmembrane helix</keyword>
<gene>
    <name evidence="2" type="ORF">GCM10009092_44500</name>
</gene>
<dbReference type="RefSeq" id="WP_343847572.1">
    <property type="nucleotide sequence ID" value="NZ_BAAAEI010000031.1"/>
</dbReference>
<keyword evidence="1" id="KW-0472">Membrane</keyword>
<keyword evidence="3" id="KW-1185">Reference proteome</keyword>